<gene>
    <name evidence="1" type="ORF">EVAR_29265_1</name>
</gene>
<evidence type="ECO:0000313" key="2">
    <source>
        <dbReference type="Proteomes" id="UP000299102"/>
    </source>
</evidence>
<organism evidence="1 2">
    <name type="scientific">Eumeta variegata</name>
    <name type="common">Bagworm moth</name>
    <name type="synonym">Eumeta japonica</name>
    <dbReference type="NCBI Taxonomy" id="151549"/>
    <lineage>
        <taxon>Eukaryota</taxon>
        <taxon>Metazoa</taxon>
        <taxon>Ecdysozoa</taxon>
        <taxon>Arthropoda</taxon>
        <taxon>Hexapoda</taxon>
        <taxon>Insecta</taxon>
        <taxon>Pterygota</taxon>
        <taxon>Neoptera</taxon>
        <taxon>Endopterygota</taxon>
        <taxon>Lepidoptera</taxon>
        <taxon>Glossata</taxon>
        <taxon>Ditrysia</taxon>
        <taxon>Tineoidea</taxon>
        <taxon>Psychidae</taxon>
        <taxon>Oiketicinae</taxon>
        <taxon>Eumeta</taxon>
    </lineage>
</organism>
<evidence type="ECO:0000313" key="1">
    <source>
        <dbReference type="EMBL" id="GBP38321.1"/>
    </source>
</evidence>
<reference evidence="1 2" key="1">
    <citation type="journal article" date="2019" name="Commun. Biol.">
        <title>The bagworm genome reveals a unique fibroin gene that provides high tensile strength.</title>
        <authorList>
            <person name="Kono N."/>
            <person name="Nakamura H."/>
            <person name="Ohtoshi R."/>
            <person name="Tomita M."/>
            <person name="Numata K."/>
            <person name="Arakawa K."/>
        </authorList>
    </citation>
    <scope>NUCLEOTIDE SEQUENCE [LARGE SCALE GENOMIC DNA]</scope>
</reference>
<dbReference type="AlphaFoldDB" id="A0A4C1VII2"/>
<dbReference type="EMBL" id="BGZK01000346">
    <property type="protein sequence ID" value="GBP38321.1"/>
    <property type="molecule type" value="Genomic_DNA"/>
</dbReference>
<protein>
    <submittedName>
        <fullName evidence="1">Uncharacterized protein</fullName>
    </submittedName>
</protein>
<keyword evidence="2" id="KW-1185">Reference proteome</keyword>
<dbReference type="Proteomes" id="UP000299102">
    <property type="component" value="Unassembled WGS sequence"/>
</dbReference>
<proteinExistence type="predicted"/>
<sequence>MRVSPDYVLTVPTEGGRSTRKCPRFRHGHSEQSRNLRIEILSPRNNHRALERDERYKLTSSGYENSDTSTFTLTGENGSSVSALPFHQPPPLCVSPFPPQSDILFPSGNASVTPLELRVSMGGGVHLFLVVRMLVCSSIMLSKNHIWSLSLDKSKTIKI</sequence>
<name>A0A4C1VII2_EUMVA</name>
<accession>A0A4C1VII2</accession>
<comment type="caution">
    <text evidence="1">The sequence shown here is derived from an EMBL/GenBank/DDBJ whole genome shotgun (WGS) entry which is preliminary data.</text>
</comment>